<sequence>MLLPVMPGDSIRQKYSVKSKRPSSKDPTRGVVELEIAIVNQKGEIIQEG</sequence>
<protein>
    <submittedName>
        <fullName evidence="2">Uncharacterized protein</fullName>
    </submittedName>
</protein>
<organism evidence="2 3">
    <name type="scientific">Ancylobacter dichloromethanicus</name>
    <dbReference type="NCBI Taxonomy" id="518825"/>
    <lineage>
        <taxon>Bacteria</taxon>
        <taxon>Pseudomonadati</taxon>
        <taxon>Pseudomonadota</taxon>
        <taxon>Alphaproteobacteria</taxon>
        <taxon>Hyphomicrobiales</taxon>
        <taxon>Xanthobacteraceae</taxon>
        <taxon>Ancylobacter</taxon>
    </lineage>
</organism>
<evidence type="ECO:0000313" key="2">
    <source>
        <dbReference type="EMBL" id="GLK73602.1"/>
    </source>
</evidence>
<gene>
    <name evidence="2" type="ORF">GCM10017643_37200</name>
</gene>
<evidence type="ECO:0000256" key="1">
    <source>
        <dbReference type="SAM" id="MobiDB-lite"/>
    </source>
</evidence>
<proteinExistence type="predicted"/>
<reference evidence="2" key="1">
    <citation type="journal article" date="2014" name="Int. J. Syst. Evol. Microbiol.">
        <title>Complete genome sequence of Corynebacterium casei LMG S-19264T (=DSM 44701T), isolated from a smear-ripened cheese.</title>
        <authorList>
            <consortium name="US DOE Joint Genome Institute (JGI-PGF)"/>
            <person name="Walter F."/>
            <person name="Albersmeier A."/>
            <person name="Kalinowski J."/>
            <person name="Ruckert C."/>
        </authorList>
    </citation>
    <scope>NUCLEOTIDE SEQUENCE</scope>
    <source>
        <strain evidence="2">VKM B-2484</strain>
    </source>
</reference>
<dbReference type="SUPFAM" id="SSF54637">
    <property type="entry name" value="Thioesterase/thiol ester dehydrase-isomerase"/>
    <property type="match status" value="1"/>
</dbReference>
<keyword evidence="3" id="KW-1185">Reference proteome</keyword>
<dbReference type="InterPro" id="IPR029069">
    <property type="entry name" value="HotDog_dom_sf"/>
</dbReference>
<accession>A0A9W6N127</accession>
<name>A0A9W6N127_9HYPH</name>
<dbReference type="RefSeq" id="WP_271188708.1">
    <property type="nucleotide sequence ID" value="NZ_BSFJ01000029.1"/>
</dbReference>
<dbReference type="Proteomes" id="UP001143370">
    <property type="component" value="Unassembled WGS sequence"/>
</dbReference>
<feature type="region of interest" description="Disordered" evidence="1">
    <location>
        <begin position="1"/>
        <end position="28"/>
    </location>
</feature>
<dbReference type="Gene3D" id="3.10.129.10">
    <property type="entry name" value="Hotdog Thioesterase"/>
    <property type="match status" value="1"/>
</dbReference>
<evidence type="ECO:0000313" key="3">
    <source>
        <dbReference type="Proteomes" id="UP001143370"/>
    </source>
</evidence>
<reference evidence="2" key="2">
    <citation type="submission" date="2023-01" db="EMBL/GenBank/DDBJ databases">
        <authorList>
            <person name="Sun Q."/>
            <person name="Evtushenko L."/>
        </authorList>
    </citation>
    <scope>NUCLEOTIDE SEQUENCE</scope>
    <source>
        <strain evidence="2">VKM B-2484</strain>
    </source>
</reference>
<dbReference type="AlphaFoldDB" id="A0A9W6N127"/>
<comment type="caution">
    <text evidence="2">The sequence shown here is derived from an EMBL/GenBank/DDBJ whole genome shotgun (WGS) entry which is preliminary data.</text>
</comment>
<dbReference type="EMBL" id="BSFJ01000029">
    <property type="protein sequence ID" value="GLK73602.1"/>
    <property type="molecule type" value="Genomic_DNA"/>
</dbReference>